<name>A0A017RXS5_9CLOT</name>
<dbReference type="RefSeq" id="WP_051514842.1">
    <property type="nucleotide sequence ID" value="NZ_AZQP01000004.1"/>
</dbReference>
<dbReference type="Pfam" id="PF03808">
    <property type="entry name" value="Glyco_tran_WecG"/>
    <property type="match status" value="1"/>
</dbReference>
<sequence>MKKLFGLNFYDKKLDELKLQLEKYLLNKNNETGCMCIFTPNVDHIITLYKREEVYNAYREAGLIIADGWPIEFISKLKGERVYQITGVDLMDSLLEVSDKHSLNIYCLGCQDETLKLMKENIMAKFKGIKNIAFHNGYFKEEEDAEILKDIKENKTDILFVGMGHPKQELWLHKYKNELKSCIALAVGGAFKIYSMEVKRAPMIIRRLKLEWFWRFLNEPARLFSRYFIRYPNFIKIALMELK</sequence>
<gene>
    <name evidence="3" type="ORF">Q428_02570</name>
</gene>
<dbReference type="STRING" id="1403537.Q428_02570"/>
<accession>A0A017RXS5</accession>
<dbReference type="OrthoDB" id="9771846at2"/>
<dbReference type="GO" id="GO:0016758">
    <property type="term" value="F:hexosyltransferase activity"/>
    <property type="evidence" value="ECO:0007669"/>
    <property type="project" value="TreeGrafter"/>
</dbReference>
<proteinExistence type="predicted"/>
<keyword evidence="1" id="KW-0328">Glycosyltransferase</keyword>
<organism evidence="3 4">
    <name type="scientific">Fervidicella metallireducens AeB</name>
    <dbReference type="NCBI Taxonomy" id="1403537"/>
    <lineage>
        <taxon>Bacteria</taxon>
        <taxon>Bacillati</taxon>
        <taxon>Bacillota</taxon>
        <taxon>Clostridia</taxon>
        <taxon>Eubacteriales</taxon>
        <taxon>Clostridiaceae</taxon>
        <taxon>Fervidicella</taxon>
    </lineage>
</organism>
<dbReference type="PANTHER" id="PTHR34136:SF1">
    <property type="entry name" value="UDP-N-ACETYL-D-MANNOSAMINURONIC ACID TRANSFERASE"/>
    <property type="match status" value="1"/>
</dbReference>
<dbReference type="NCBIfam" id="TIGR00696">
    <property type="entry name" value="wecG_tagA_cpsF"/>
    <property type="match status" value="1"/>
</dbReference>
<keyword evidence="2 3" id="KW-0808">Transferase</keyword>
<protein>
    <submittedName>
        <fullName evidence="3">N-acetyl-mannosamine transferase</fullName>
    </submittedName>
</protein>
<evidence type="ECO:0000256" key="1">
    <source>
        <dbReference type="ARBA" id="ARBA00022676"/>
    </source>
</evidence>
<evidence type="ECO:0000313" key="3">
    <source>
        <dbReference type="EMBL" id="EYE89477.1"/>
    </source>
</evidence>
<dbReference type="PANTHER" id="PTHR34136">
    <property type="match status" value="1"/>
</dbReference>
<keyword evidence="4" id="KW-1185">Reference proteome</keyword>
<evidence type="ECO:0000256" key="2">
    <source>
        <dbReference type="ARBA" id="ARBA00022679"/>
    </source>
</evidence>
<comment type="caution">
    <text evidence="3">The sequence shown here is derived from an EMBL/GenBank/DDBJ whole genome shotgun (WGS) entry which is preliminary data.</text>
</comment>
<dbReference type="EMBL" id="AZQP01000004">
    <property type="protein sequence ID" value="EYE89477.1"/>
    <property type="molecule type" value="Genomic_DNA"/>
</dbReference>
<dbReference type="AlphaFoldDB" id="A0A017RXS5"/>
<dbReference type="CDD" id="cd06533">
    <property type="entry name" value="Glyco_transf_WecG_TagA"/>
    <property type="match status" value="1"/>
</dbReference>
<dbReference type="InterPro" id="IPR004629">
    <property type="entry name" value="WecG_TagA_CpsF"/>
</dbReference>
<reference evidence="3 4" key="1">
    <citation type="journal article" date="2014" name="Genome Announc.">
        <title>Draft Genome Sequence of Fervidicella metallireducens Strain AeBT, an Iron-Reducing Thermoanaerobe from the Great Artesian Basin.</title>
        <authorList>
            <person name="Patel B.K."/>
        </authorList>
    </citation>
    <scope>NUCLEOTIDE SEQUENCE [LARGE SCALE GENOMIC DNA]</scope>
    <source>
        <strain evidence="3 4">AeB</strain>
    </source>
</reference>
<evidence type="ECO:0000313" key="4">
    <source>
        <dbReference type="Proteomes" id="UP000019681"/>
    </source>
</evidence>
<dbReference type="Proteomes" id="UP000019681">
    <property type="component" value="Unassembled WGS sequence"/>
</dbReference>